<dbReference type="PROSITE" id="PS51085">
    <property type="entry name" value="2FE2S_FER_2"/>
    <property type="match status" value="1"/>
</dbReference>
<dbReference type="InterPro" id="IPR017927">
    <property type="entry name" value="FAD-bd_FR_type"/>
</dbReference>
<evidence type="ECO:0000313" key="4">
    <source>
        <dbReference type="Proteomes" id="UP000321523"/>
    </source>
</evidence>
<dbReference type="Pfam" id="PF00175">
    <property type="entry name" value="NAD_binding_1"/>
    <property type="match status" value="1"/>
</dbReference>
<protein>
    <submittedName>
        <fullName evidence="3">NADH oxidase</fullName>
    </submittedName>
</protein>
<dbReference type="PROSITE" id="PS51384">
    <property type="entry name" value="FAD_FR"/>
    <property type="match status" value="1"/>
</dbReference>
<dbReference type="GO" id="GO:0051537">
    <property type="term" value="F:2 iron, 2 sulfur cluster binding"/>
    <property type="evidence" value="ECO:0007669"/>
    <property type="project" value="InterPro"/>
</dbReference>
<evidence type="ECO:0000259" key="2">
    <source>
        <dbReference type="PROSITE" id="PS51384"/>
    </source>
</evidence>
<comment type="caution">
    <text evidence="3">The sequence shown here is derived from an EMBL/GenBank/DDBJ whole genome shotgun (WGS) entry which is preliminary data.</text>
</comment>
<dbReference type="SUPFAM" id="SSF52343">
    <property type="entry name" value="Ferredoxin reductase-like, C-terminal NADP-linked domain"/>
    <property type="match status" value="1"/>
</dbReference>
<dbReference type="CDD" id="cd00207">
    <property type="entry name" value="fer2"/>
    <property type="match status" value="1"/>
</dbReference>
<evidence type="ECO:0000313" key="3">
    <source>
        <dbReference type="EMBL" id="GEO42673.1"/>
    </source>
</evidence>
<dbReference type="Pfam" id="PF00970">
    <property type="entry name" value="FAD_binding_6"/>
    <property type="match status" value="1"/>
</dbReference>
<dbReference type="InterPro" id="IPR012675">
    <property type="entry name" value="Beta-grasp_dom_sf"/>
</dbReference>
<feature type="domain" description="FAD-binding FR-type" evidence="2">
    <location>
        <begin position="104"/>
        <end position="209"/>
    </location>
</feature>
<dbReference type="EMBL" id="BJYZ01000047">
    <property type="protein sequence ID" value="GEO42673.1"/>
    <property type="molecule type" value="Genomic_DNA"/>
</dbReference>
<sequence length="344" mass="38023">MYRIETITEDSQSVVFDCRPNEDVISAAFRNNVILLSSCREGGCATCKAECLDGRYDLKKCSVQALPSDEEEAGMILLCRTFPQSDLVISLPYTHDRISFGQVQSNWTSEIMLCQQVSSNVVRLVLNCLDPISGTSVAMPFLPGQYVDIEIPGTPLRRSFSMASLPGMVDMEFFIRLLPDGRFSCHLMRKAAVGQRLSLRGPAGGFMLRDKGPPRPYCFVAGGTGLSPVLSMVRHLKTAGDRQPVLLLFGVTHRHELFCQDELRHLAEDMPNLSVDVSVMCPDGAWPGAGGTVVDLLRRHLAEADVKPEIYLCGPPAMIDRAVITALDSDIKKENIYFEKFFPS</sequence>
<dbReference type="InterPro" id="IPR001041">
    <property type="entry name" value="2Fe-2S_ferredoxin-type"/>
</dbReference>
<dbReference type="SUPFAM" id="SSF63380">
    <property type="entry name" value="Riboflavin synthase domain-like"/>
    <property type="match status" value="1"/>
</dbReference>
<keyword evidence="4" id="KW-1185">Reference proteome</keyword>
<dbReference type="PANTHER" id="PTHR47354">
    <property type="entry name" value="NADH OXIDOREDUCTASE HCR"/>
    <property type="match status" value="1"/>
</dbReference>
<dbReference type="InterPro" id="IPR001433">
    <property type="entry name" value="OxRdtase_FAD/NAD-bd"/>
</dbReference>
<dbReference type="PROSITE" id="PS00197">
    <property type="entry name" value="2FE2S_FER_1"/>
    <property type="match status" value="1"/>
</dbReference>
<dbReference type="PANTHER" id="PTHR47354:SF5">
    <property type="entry name" value="PROTEIN RFBI"/>
    <property type="match status" value="1"/>
</dbReference>
<evidence type="ECO:0000259" key="1">
    <source>
        <dbReference type="PROSITE" id="PS51085"/>
    </source>
</evidence>
<dbReference type="SUPFAM" id="SSF54292">
    <property type="entry name" value="2Fe-2S ferredoxin-like"/>
    <property type="match status" value="1"/>
</dbReference>
<dbReference type="Gene3D" id="3.40.50.80">
    <property type="entry name" value="Nucleotide-binding domain of ferredoxin-NADP reductase (FNR) module"/>
    <property type="match status" value="1"/>
</dbReference>
<reference evidence="3 4" key="1">
    <citation type="submission" date="2019-07" db="EMBL/GenBank/DDBJ databases">
        <title>Whole genome shotgun sequence of Skermanella aerolata NBRC 106429.</title>
        <authorList>
            <person name="Hosoyama A."/>
            <person name="Uohara A."/>
            <person name="Ohji S."/>
            <person name="Ichikawa N."/>
        </authorList>
    </citation>
    <scope>NUCLEOTIDE SEQUENCE [LARGE SCALE GENOMIC DNA]</scope>
    <source>
        <strain evidence="3 4">NBRC 106429</strain>
    </source>
</reference>
<gene>
    <name evidence="3" type="ORF">SAE02_68210</name>
</gene>
<name>A0A512E1R1_9PROT</name>
<dbReference type="InterPro" id="IPR006058">
    <property type="entry name" value="2Fe2S_fd_BS"/>
</dbReference>
<dbReference type="InterPro" id="IPR054950">
    <property type="entry name" value="MethMoxCompC"/>
</dbReference>
<dbReference type="AlphaFoldDB" id="A0A512E1R1"/>
<dbReference type="InterPro" id="IPR039261">
    <property type="entry name" value="FNR_nucleotide-bd"/>
</dbReference>
<dbReference type="Gene3D" id="3.10.20.30">
    <property type="match status" value="1"/>
</dbReference>
<dbReference type="InterPro" id="IPR050415">
    <property type="entry name" value="MRET"/>
</dbReference>
<dbReference type="InterPro" id="IPR036010">
    <property type="entry name" value="2Fe-2S_ferredoxin-like_sf"/>
</dbReference>
<dbReference type="OrthoDB" id="9806195at2"/>
<dbReference type="InterPro" id="IPR008333">
    <property type="entry name" value="Cbr1-like_FAD-bd_dom"/>
</dbReference>
<proteinExistence type="predicted"/>
<feature type="domain" description="2Fe-2S ferredoxin-type" evidence="1">
    <location>
        <begin position="2"/>
        <end position="95"/>
    </location>
</feature>
<dbReference type="Pfam" id="PF00111">
    <property type="entry name" value="Fer2"/>
    <property type="match status" value="1"/>
</dbReference>
<dbReference type="NCBIfam" id="NF045803">
    <property type="entry name" value="MethMoxFADbindMmoC"/>
    <property type="match status" value="1"/>
</dbReference>
<dbReference type="GO" id="GO:0016491">
    <property type="term" value="F:oxidoreductase activity"/>
    <property type="evidence" value="ECO:0007669"/>
    <property type="project" value="InterPro"/>
</dbReference>
<dbReference type="InterPro" id="IPR017938">
    <property type="entry name" value="Riboflavin_synthase-like_b-brl"/>
</dbReference>
<dbReference type="PRINTS" id="PR00410">
    <property type="entry name" value="PHEHYDRXLASE"/>
</dbReference>
<accession>A0A512E1R1</accession>
<dbReference type="Proteomes" id="UP000321523">
    <property type="component" value="Unassembled WGS sequence"/>
</dbReference>
<dbReference type="Gene3D" id="2.40.30.10">
    <property type="entry name" value="Translation factors"/>
    <property type="match status" value="1"/>
</dbReference>
<organism evidence="3 4">
    <name type="scientific">Skermanella aerolata</name>
    <dbReference type="NCBI Taxonomy" id="393310"/>
    <lineage>
        <taxon>Bacteria</taxon>
        <taxon>Pseudomonadati</taxon>
        <taxon>Pseudomonadota</taxon>
        <taxon>Alphaproteobacteria</taxon>
        <taxon>Rhodospirillales</taxon>
        <taxon>Azospirillaceae</taxon>
        <taxon>Skermanella</taxon>
    </lineage>
</organism>